<dbReference type="EC" id="2.3.2.31" evidence="2"/>
<keyword evidence="5" id="KW-0677">Repeat</keyword>
<dbReference type="Proteomes" id="UP000663851">
    <property type="component" value="Unassembled WGS sequence"/>
</dbReference>
<reference evidence="15" key="1">
    <citation type="submission" date="2021-02" db="EMBL/GenBank/DDBJ databases">
        <authorList>
            <person name="Nowell W R."/>
        </authorList>
    </citation>
    <scope>NUCLEOTIDE SEQUENCE</scope>
</reference>
<dbReference type="PANTHER" id="PTHR11685">
    <property type="entry name" value="RBR FAMILY RING FINGER AND IBR DOMAIN-CONTAINING"/>
    <property type="match status" value="1"/>
</dbReference>
<dbReference type="CDD" id="cd20341">
    <property type="entry name" value="BRcat_RBR_RNF14"/>
    <property type="match status" value="1"/>
</dbReference>
<gene>
    <name evidence="16" type="ORF">HFQ381_LOCUS1702</name>
    <name evidence="15" type="ORF">LUA448_LOCUS18744</name>
</gene>
<keyword evidence="11" id="KW-1133">Transmembrane helix</keyword>
<evidence type="ECO:0000256" key="11">
    <source>
        <dbReference type="SAM" id="Phobius"/>
    </source>
</evidence>
<dbReference type="SUPFAM" id="SSF57850">
    <property type="entry name" value="RING/U-box"/>
    <property type="match status" value="3"/>
</dbReference>
<evidence type="ECO:0000313" key="16">
    <source>
        <dbReference type="EMBL" id="CAF4111752.1"/>
    </source>
</evidence>
<keyword evidence="11" id="KW-0812">Transmembrane</keyword>
<dbReference type="InterPro" id="IPR001841">
    <property type="entry name" value="Znf_RING"/>
</dbReference>
<dbReference type="Gene3D" id="3.10.110.10">
    <property type="entry name" value="Ubiquitin Conjugating Enzyme"/>
    <property type="match status" value="1"/>
</dbReference>
<dbReference type="SMART" id="SM00647">
    <property type="entry name" value="IBR"/>
    <property type="match status" value="1"/>
</dbReference>
<evidence type="ECO:0000259" key="12">
    <source>
        <dbReference type="PROSITE" id="PS50089"/>
    </source>
</evidence>
<evidence type="ECO:0000313" key="17">
    <source>
        <dbReference type="Proteomes" id="UP000663833"/>
    </source>
</evidence>
<keyword evidence="11" id="KW-0472">Membrane</keyword>
<dbReference type="Pfam" id="PF05773">
    <property type="entry name" value="RWD"/>
    <property type="match status" value="1"/>
</dbReference>
<dbReference type="Gene3D" id="2.20.25.20">
    <property type="match status" value="1"/>
</dbReference>
<evidence type="ECO:0000256" key="1">
    <source>
        <dbReference type="ARBA" id="ARBA00001798"/>
    </source>
</evidence>
<name>A0A818BAB3_9BILA</name>
<dbReference type="SUPFAM" id="SSF48403">
    <property type="entry name" value="Ankyrin repeat"/>
    <property type="match status" value="1"/>
</dbReference>
<dbReference type="InterPro" id="IPR017907">
    <property type="entry name" value="Znf_RING_CS"/>
</dbReference>
<dbReference type="EMBL" id="CAJOBO010000051">
    <property type="protein sequence ID" value="CAF4111752.1"/>
    <property type="molecule type" value="Genomic_DNA"/>
</dbReference>
<evidence type="ECO:0000256" key="3">
    <source>
        <dbReference type="ARBA" id="ARBA00022679"/>
    </source>
</evidence>
<dbReference type="Pfam" id="PF13606">
    <property type="entry name" value="Ank_3"/>
    <property type="match status" value="1"/>
</dbReference>
<dbReference type="InterPro" id="IPR044066">
    <property type="entry name" value="TRIAD_supradom"/>
</dbReference>
<dbReference type="EMBL" id="CAJNYD010002364">
    <property type="protein sequence ID" value="CAF3413614.1"/>
    <property type="molecule type" value="Genomic_DNA"/>
</dbReference>
<proteinExistence type="predicted"/>
<dbReference type="SMART" id="SM00248">
    <property type="entry name" value="ANK"/>
    <property type="match status" value="4"/>
</dbReference>
<feature type="domain" description="RING-type" evidence="14">
    <location>
        <begin position="169"/>
        <end position="437"/>
    </location>
</feature>
<dbReference type="Gene3D" id="1.20.120.1750">
    <property type="match status" value="1"/>
</dbReference>
<dbReference type="Pfam" id="PF01485">
    <property type="entry name" value="IBR"/>
    <property type="match status" value="1"/>
</dbReference>
<dbReference type="GO" id="GO:0061630">
    <property type="term" value="F:ubiquitin protein ligase activity"/>
    <property type="evidence" value="ECO:0007669"/>
    <property type="project" value="UniProtKB-EC"/>
</dbReference>
<protein>
    <recommendedName>
        <fullName evidence="2">RBR-type E3 ubiquitin transferase</fullName>
        <ecNumber evidence="2">2.3.2.31</ecNumber>
    </recommendedName>
</protein>
<organism evidence="15 17">
    <name type="scientific">Rotaria socialis</name>
    <dbReference type="NCBI Taxonomy" id="392032"/>
    <lineage>
        <taxon>Eukaryota</taxon>
        <taxon>Metazoa</taxon>
        <taxon>Spiralia</taxon>
        <taxon>Gnathifera</taxon>
        <taxon>Rotifera</taxon>
        <taxon>Eurotatoria</taxon>
        <taxon>Bdelloidea</taxon>
        <taxon>Philodinida</taxon>
        <taxon>Philodinidae</taxon>
        <taxon>Rotaria</taxon>
    </lineage>
</organism>
<evidence type="ECO:0000256" key="2">
    <source>
        <dbReference type="ARBA" id="ARBA00012251"/>
    </source>
</evidence>
<dbReference type="PROSITE" id="PS00518">
    <property type="entry name" value="ZF_RING_1"/>
    <property type="match status" value="1"/>
</dbReference>
<sequence>MPNSEKQAEEILALESIFDHKFHLFNEHQYEILIEFDLPTTFTIRFNDKISLIQYLPPLSLIINYHDEYPSDEPPSFILSCFYFSKIDLIKLCQKIDEFSFIPGEVCVYDWIVLIKQEITNDFIIGTDFIEQENDPRALNGYIVENAEKIFQNLIEYNQRREDDLFRTQLQTCSICTDIIPGIDCIRLHRCGHFYCRSCLNNYIRITLENGKFGENLHCPENQCRQALLPTEVKQAIQNDELYERYERLTLQHGLESMEDIVWCPRCQSPVVSGPDSDNLAVCGLCRYTFCKKCKEIFHSQTMCSKDYLIEQMKLQREKERQRLKEERDAALAQINKTQTPKESLKQQQIAKQRYCQIVIKLSEQDSLLREILTAERINLQGIQYCSHCHVPIEKNGGCSHMHCTRCNNDFTWQLTQEPTASIIAPYLENEGHMEIESLKEEFNKAASLGWYKKFNLLESNGKRRSMVIWLLFLSFSSVFVDAAHFNGGTITWAPINSNSNSSPVAISITQTYSWSYPLMNCTTNVPVSSGKDDTNLTCIANCSTDGGYSSAPIDILTDCISASSTLGVMTSERTVNITLNIGAYFYIAYQGSAWRSLYNNTNNLDWSVATLIDLRVRSDGTINIPPVANVLSPQYVIVNTTSLINIPVSDGNVGDDVRCRWAVNGIINECSSICYPGALPNSTTLSNCTLSFMSLVPGAWYSVAIQVEDFINTTSNSPMSSVAVQFLIYVQPTPVCSIAPVMIPLTDCLEVQTNVPTNFTLYIMNLCNSSATITDVIQSQTITGMTASSVKNSTTNSSLAYVTLSWAPQTSQIGTQELCVYAYNSLIVRSTQYCAIFTVTASTPNCPATTIAATPANTTASTNKATSSINIPLVVGLSLLGLLLALCCCFCWLYYFCRNSRGQPRRKKTLEETEAQNKYSKLPESFFSRNFPLKRWVNNHGFHKMANKQDRMSSLKSSSLKSLLWMSIGEKSFTTAGNNERHNLSQSFAPESSQSSVPVPPQYGSKKIPRNKISAASESPEFAANQRKQIINHLMTLNSSSADIKMQRVNVSVHHDDSLNAMQMSGNKITRVGKSDLKQKRTSSTSKRRRSISINHNNNSQEIVEPHAPRTKYITVTRIKDLRQATPLHYACSFNRTNDIVRYLLLKADSYKFQSNKLKSIRDSISNKTSLPMNSKIDDINAKTTDGYDAFSLARIYNNQKILEELFQHIPYDDFQWNEKDKIIFDQIYQAISDEDFRVIDSYPIWLVIDETAGETPLHNACKLGCPIVVLHLLHRQYSDNKIEANIIFLREKQNGFTPILSAAYADQLKYFERMLNIILKLIITNNSPDKFISDIFIDRYGRSLLQICVLSKQIK</sequence>
<dbReference type="SMART" id="SM00184">
    <property type="entry name" value="RING"/>
    <property type="match status" value="2"/>
</dbReference>
<feature type="domain" description="RWD" evidence="13">
    <location>
        <begin position="9"/>
        <end position="122"/>
    </location>
</feature>
<feature type="region of interest" description="Disordered" evidence="10">
    <location>
        <begin position="981"/>
        <end position="1022"/>
    </location>
</feature>
<dbReference type="Gene3D" id="3.30.40.10">
    <property type="entry name" value="Zinc/RING finger domain, C3HC4 (zinc finger)"/>
    <property type="match status" value="1"/>
</dbReference>
<dbReference type="PROSITE" id="PS50908">
    <property type="entry name" value="RWD"/>
    <property type="match status" value="1"/>
</dbReference>
<dbReference type="InterPro" id="IPR006575">
    <property type="entry name" value="RWD_dom"/>
</dbReference>
<dbReference type="Pfam" id="PF22191">
    <property type="entry name" value="IBR_1"/>
    <property type="match status" value="1"/>
</dbReference>
<accession>A0A818BAB3</accession>
<feature type="region of interest" description="Disordered" evidence="10">
    <location>
        <begin position="1068"/>
        <end position="1103"/>
    </location>
</feature>
<dbReference type="InterPro" id="IPR031127">
    <property type="entry name" value="E3_UB_ligase_RBR"/>
</dbReference>
<feature type="compositionally biased region" description="Low complexity" evidence="10">
    <location>
        <begin position="986"/>
        <end position="998"/>
    </location>
</feature>
<dbReference type="PROSITE" id="PS51873">
    <property type="entry name" value="TRIAD"/>
    <property type="match status" value="1"/>
</dbReference>
<dbReference type="InterPro" id="IPR002110">
    <property type="entry name" value="Ankyrin_rpt"/>
</dbReference>
<evidence type="ECO:0000256" key="10">
    <source>
        <dbReference type="SAM" id="MobiDB-lite"/>
    </source>
</evidence>
<evidence type="ECO:0000256" key="5">
    <source>
        <dbReference type="ARBA" id="ARBA00022737"/>
    </source>
</evidence>
<evidence type="ECO:0000259" key="14">
    <source>
        <dbReference type="PROSITE" id="PS51873"/>
    </source>
</evidence>
<keyword evidence="8" id="KW-0862">Zinc</keyword>
<evidence type="ECO:0000256" key="4">
    <source>
        <dbReference type="ARBA" id="ARBA00022723"/>
    </source>
</evidence>
<comment type="catalytic activity">
    <reaction evidence="1">
        <text>[E2 ubiquitin-conjugating enzyme]-S-ubiquitinyl-L-cysteine + [acceptor protein]-L-lysine = [E2 ubiquitin-conjugating enzyme]-L-cysteine + [acceptor protein]-N(6)-ubiquitinyl-L-lysine.</text>
        <dbReference type="EC" id="2.3.2.31"/>
    </reaction>
</comment>
<dbReference type="GO" id="GO:0016567">
    <property type="term" value="P:protein ubiquitination"/>
    <property type="evidence" value="ECO:0007669"/>
    <property type="project" value="InterPro"/>
</dbReference>
<dbReference type="Proteomes" id="UP000663833">
    <property type="component" value="Unassembled WGS sequence"/>
</dbReference>
<keyword evidence="6 9" id="KW-0863">Zinc-finger</keyword>
<feature type="domain" description="RING-type" evidence="12">
    <location>
        <begin position="173"/>
        <end position="223"/>
    </location>
</feature>
<evidence type="ECO:0000259" key="13">
    <source>
        <dbReference type="PROSITE" id="PS50908"/>
    </source>
</evidence>
<comment type="caution">
    <text evidence="15">The sequence shown here is derived from an EMBL/GenBank/DDBJ whole genome shotgun (WGS) entry which is preliminary data.</text>
</comment>
<dbReference type="InterPro" id="IPR031128">
    <property type="entry name" value="RNF14_RING-HC_Zfn"/>
</dbReference>
<dbReference type="CDD" id="cd16628">
    <property type="entry name" value="RING-HC_RBR_RNF14"/>
    <property type="match status" value="1"/>
</dbReference>
<dbReference type="CDD" id="cd23821">
    <property type="entry name" value="RWD_IMPACT"/>
    <property type="match status" value="1"/>
</dbReference>
<evidence type="ECO:0000256" key="9">
    <source>
        <dbReference type="PROSITE-ProRule" id="PRU00175"/>
    </source>
</evidence>
<dbReference type="InterPro" id="IPR013083">
    <property type="entry name" value="Znf_RING/FYVE/PHD"/>
</dbReference>
<evidence type="ECO:0000256" key="7">
    <source>
        <dbReference type="ARBA" id="ARBA00022786"/>
    </source>
</evidence>
<evidence type="ECO:0000256" key="6">
    <source>
        <dbReference type="ARBA" id="ARBA00022771"/>
    </source>
</evidence>
<feature type="transmembrane region" description="Helical" evidence="11">
    <location>
        <begin position="874"/>
        <end position="898"/>
    </location>
</feature>
<evidence type="ECO:0000256" key="8">
    <source>
        <dbReference type="ARBA" id="ARBA00022833"/>
    </source>
</evidence>
<dbReference type="InterPro" id="IPR002867">
    <property type="entry name" value="IBR_dom"/>
</dbReference>
<dbReference type="InterPro" id="IPR036770">
    <property type="entry name" value="Ankyrin_rpt-contain_sf"/>
</dbReference>
<keyword evidence="4" id="KW-0479">Metal-binding</keyword>
<keyword evidence="3" id="KW-0808">Transferase</keyword>
<evidence type="ECO:0000313" key="15">
    <source>
        <dbReference type="EMBL" id="CAF3413614.1"/>
    </source>
</evidence>
<dbReference type="PROSITE" id="PS50089">
    <property type="entry name" value="ZF_RING_2"/>
    <property type="match status" value="1"/>
</dbReference>
<dbReference type="SUPFAM" id="SSF54495">
    <property type="entry name" value="UBC-like"/>
    <property type="match status" value="1"/>
</dbReference>
<keyword evidence="7" id="KW-0833">Ubl conjugation pathway</keyword>
<dbReference type="FunFam" id="3.30.40.10:FF:000137">
    <property type="entry name" value="RanBP-type and C3HC4-type zinc finger-containing protein 1"/>
    <property type="match status" value="1"/>
</dbReference>
<dbReference type="Gene3D" id="1.25.40.20">
    <property type="entry name" value="Ankyrin repeat-containing domain"/>
    <property type="match status" value="1"/>
</dbReference>
<dbReference type="GO" id="GO:0008270">
    <property type="term" value="F:zinc ion binding"/>
    <property type="evidence" value="ECO:0007669"/>
    <property type="project" value="UniProtKB-KW"/>
</dbReference>
<dbReference type="InterPro" id="IPR016135">
    <property type="entry name" value="UBQ-conjugating_enzyme/RWD"/>
</dbReference>